<keyword evidence="1" id="KW-0326">Glycosidase</keyword>
<dbReference type="SMART" id="SM00060">
    <property type="entry name" value="FN3"/>
    <property type="match status" value="2"/>
</dbReference>
<evidence type="ECO:0000313" key="5">
    <source>
        <dbReference type="EMBL" id="UOE45415.1"/>
    </source>
</evidence>
<protein>
    <submittedName>
        <fullName evidence="5">Ig-like domain-containing protein</fullName>
    </submittedName>
</protein>
<dbReference type="Pfam" id="PF17963">
    <property type="entry name" value="Big_9"/>
    <property type="match status" value="6"/>
</dbReference>
<organism evidence="5 6">
    <name type="scientific">Agromyces larvae</name>
    <dbReference type="NCBI Taxonomy" id="2929802"/>
    <lineage>
        <taxon>Bacteria</taxon>
        <taxon>Bacillati</taxon>
        <taxon>Actinomycetota</taxon>
        <taxon>Actinomycetes</taxon>
        <taxon>Micrococcales</taxon>
        <taxon>Microbacteriaceae</taxon>
        <taxon>Agromyces</taxon>
    </lineage>
</organism>
<evidence type="ECO:0000259" key="4">
    <source>
        <dbReference type="PROSITE" id="PS50853"/>
    </source>
</evidence>
<dbReference type="Gene3D" id="2.60.40.3440">
    <property type="match status" value="1"/>
</dbReference>
<dbReference type="NCBIfam" id="NF012211">
    <property type="entry name" value="tand_rpt_95"/>
    <property type="match status" value="1"/>
</dbReference>
<feature type="compositionally biased region" description="Basic and acidic residues" evidence="3">
    <location>
        <begin position="1173"/>
        <end position="1182"/>
    </location>
</feature>
<dbReference type="Gene3D" id="2.60.40.2810">
    <property type="match status" value="1"/>
</dbReference>
<keyword evidence="2" id="KW-0624">Polysaccharide degradation</keyword>
<reference evidence="5 6" key="1">
    <citation type="submission" date="2022-03" db="EMBL/GenBank/DDBJ databases">
        <title>Mucilaginibacter sp. isolated from the gut of Protaetia brevitarsis seulensis larvae.</title>
        <authorList>
            <person name="Won M."/>
            <person name="Kim S.-J."/>
            <person name="Kwon S.-W."/>
        </authorList>
    </citation>
    <scope>NUCLEOTIDE SEQUENCE [LARGE SCALE GENOMIC DNA]</scope>
    <source>
        <strain evidence="5 6">CFWR-12</strain>
    </source>
</reference>
<dbReference type="EMBL" id="CP094528">
    <property type="protein sequence ID" value="UOE45415.1"/>
    <property type="molecule type" value="Genomic_DNA"/>
</dbReference>
<gene>
    <name evidence="5" type="ORF">MTO99_06550</name>
</gene>
<evidence type="ECO:0000313" key="6">
    <source>
        <dbReference type="Proteomes" id="UP000832097"/>
    </source>
</evidence>
<dbReference type="Pfam" id="PF00041">
    <property type="entry name" value="fn3"/>
    <property type="match status" value="1"/>
</dbReference>
<keyword evidence="1" id="KW-0378">Hydrolase</keyword>
<sequence>MPTFGSRLRSRKSIASAAAIAVLAGVPIGIAVLHEGFPVTDPDLRVRDVWVTNAEELLAGRLNRQIEELDASVATTSSEVDVFQHGDDVFLYDPAGGSIERVDPSFTTLVQRVDVPPASTIAYGGDVLAVLAPTGELWAVPADGDLSFDWRGTDPLIEAGDGAEVAVSSEGTVFVTRPDEEDLLAFERGADTPSKTVKTGELEQHQLAAVGEKPVVLDLESHRVLVDERTIDLPEGVLRLQQSGPEADSVLVATADALLDVPLSGGEPREYPSEATPADTASGIAAPVRVGSCAHAAWADAGRYLAVCAGDEPHGVDLEQSTAGGRLEFRVNRDVVVLNNLANGDAWLVDSDLRLVDNWEEVTPPEETDELEGDEKSSVQTFEDTLAERTEQNRPPTARDDDIGVRPGRATVVEVLANDTDPDGDVLTIAAVNGASESAGVLDVIDGGRALQFTPADGAAGTTSFRYSVDDGRGGVAEASVDLRIVPLSENSAPAALRNGAVSLEQGQQISYNLLADWRDPDGDDIYLVDASPRSGDSVRTSPDGFITFEHKSAELGTKEVAYTVSDGVTSATGTFTVEVKPTGSLNPVGTPDFERTFAGEAIVIDPLANDLTPSGAPLTLIGVQETPAGAQLSVNAERGTITFSSVKAGEYIFLYDLGAGANVGQGLVRVQVVEPPAEASPPIAVKDTAYLRADEPVTVPVLVNDVSPSGAVLAVQSVDASATDGLVSVELITNTVVRVSASEAIDTQLQFEYTISDGLNTATATVTVVPVPPLVKHQPPVAVDDTAIVRAGDIVSVPVLANDYHPDAAEFSLLPDIDQTGAADGLAFADGDQVRFQAPEAAGVRTVVYTIGDDAEQISRATLTITVIAREGENRPPVPTPQTSRTFAGSAVKIDVPLDGIDPDGDSVSLRQMGVAPTLGRILDRTSTSFTYEAFDGASGTDVFTYELEDALGATATGTIRIGVVPRPPVQLPPTAVDDLIEMKPGRTVGAEVLLNDTDPNGYPLHVADLPEVDEGIEAEIRDRRRVVITAPDQEGAYTIRYEISNGHGGVDAAFLQVVVSEQAVIQPPTAEDQVIEPAQVVSGESVTVDPLKDATNPGGLVEDLAVTVEGPNAGRAEVEPNGTITVKPGSRRYAVAFRLTNELDDLSAMAFVIVPPVPGEDDEDEVAPETQKPKTQEELQAEERAKFPVPHLKDLPEIIVPMNGSESWTVDDLVEVPSGQPATVLSANASNARTDPFVSATELLFEPAKDYRGPATLTFEVTDGNGPDDPVGRKAILTLPITVGDPDFNDVAPTFTPRAETIEAGETAIEIDLRASTDQPNPDNIEKVAYGNLKGTTADIQAKIVDGATLQVSAPLGVQPNTLTRLTFDLTFNEFTVPGYIDVKVVSSSRPEARANKDPSTGEIEILRGKSKTIDVLANDFNPFAQDDVPLKIIGAEIDQASVGSNARVSYTATNITVTTGSAFTGTLSIIYKVEDGTKDPNRQVQGRVEVVVRDVPDRPGAPTAVAGDGSATVKWSAPANNNSAITDYVLTWTGGGSKTFDASAAGKNQTIPLTNGKAYTFQVQAINAKGESPVSAASASVTPWGTPWAPRSLSLSKSGTYAPTTVKADWAAPTEAGGGGLEYRACIDGGSCKWVSTTTASWPSVGTGKHTVTVYARNGGGKSGPDISASITLEAEPPPQPSGHIGKGASKNCDSGGSGCANVRITWSDMDPGTYKVYALAGGSSCCSYQQQVTIEASGRLELSNHLGIRREEIAVRFENVSGGTSKTLGAISGDQWNALPYNSW</sequence>
<dbReference type="InterPro" id="IPR013783">
    <property type="entry name" value="Ig-like_fold"/>
</dbReference>
<feature type="region of interest" description="Disordered" evidence="3">
    <location>
        <begin position="386"/>
        <end position="405"/>
    </location>
</feature>
<dbReference type="CDD" id="cd00063">
    <property type="entry name" value="FN3"/>
    <property type="match status" value="1"/>
</dbReference>
<dbReference type="PROSITE" id="PS50853">
    <property type="entry name" value="FN3"/>
    <property type="match status" value="1"/>
</dbReference>
<dbReference type="SUPFAM" id="SSF49265">
    <property type="entry name" value="Fibronectin type III"/>
    <property type="match status" value="1"/>
</dbReference>
<dbReference type="Gene3D" id="2.60.40.10">
    <property type="entry name" value="Immunoglobulins"/>
    <property type="match status" value="1"/>
</dbReference>
<evidence type="ECO:0000256" key="2">
    <source>
        <dbReference type="ARBA" id="ARBA00023326"/>
    </source>
</evidence>
<keyword evidence="2" id="KW-0119">Carbohydrate metabolism</keyword>
<feature type="region of interest" description="Disordered" evidence="3">
    <location>
        <begin position="1160"/>
        <end position="1182"/>
    </location>
</feature>
<feature type="domain" description="Fibronectin type-III" evidence="4">
    <location>
        <begin position="1498"/>
        <end position="1592"/>
    </location>
</feature>
<proteinExistence type="predicted"/>
<dbReference type="Proteomes" id="UP000832097">
    <property type="component" value="Chromosome"/>
</dbReference>
<evidence type="ECO:0000256" key="1">
    <source>
        <dbReference type="ARBA" id="ARBA00023295"/>
    </source>
</evidence>
<evidence type="ECO:0000256" key="3">
    <source>
        <dbReference type="SAM" id="MobiDB-lite"/>
    </source>
</evidence>
<keyword evidence="6" id="KW-1185">Reference proteome</keyword>
<accession>A0ABY4C9R3</accession>
<name>A0ABY4C9R3_9MICO</name>
<feature type="compositionally biased region" description="Basic and acidic residues" evidence="3">
    <location>
        <begin position="386"/>
        <end position="404"/>
    </location>
</feature>
<dbReference type="InterPro" id="IPR003961">
    <property type="entry name" value="FN3_dom"/>
</dbReference>
<dbReference type="InterPro" id="IPR036116">
    <property type="entry name" value="FN3_sf"/>
</dbReference>
<dbReference type="RefSeq" id="WP_243557992.1">
    <property type="nucleotide sequence ID" value="NZ_CP094528.1"/>
</dbReference>